<dbReference type="EMBL" id="CP094534">
    <property type="protein sequence ID" value="UOE35524.1"/>
    <property type="molecule type" value="Genomic_DNA"/>
</dbReference>
<gene>
    <name evidence="2" type="ORF">MTP16_07690</name>
</gene>
<evidence type="ECO:0000313" key="2">
    <source>
        <dbReference type="EMBL" id="UOE35524.1"/>
    </source>
</evidence>
<proteinExistence type="predicted"/>
<feature type="transmembrane region" description="Helical" evidence="1">
    <location>
        <begin position="12"/>
        <end position="29"/>
    </location>
</feature>
<feature type="transmembrane region" description="Helical" evidence="1">
    <location>
        <begin position="41"/>
        <end position="60"/>
    </location>
</feature>
<keyword evidence="1" id="KW-1133">Transmembrane helix</keyword>
<dbReference type="Proteomes" id="UP000831390">
    <property type="component" value="Chromosome"/>
</dbReference>
<feature type="transmembrane region" description="Helical" evidence="1">
    <location>
        <begin position="67"/>
        <end position="89"/>
    </location>
</feature>
<keyword evidence="3" id="KW-1185">Reference proteome</keyword>
<feature type="transmembrane region" description="Helical" evidence="1">
    <location>
        <begin position="132"/>
        <end position="149"/>
    </location>
</feature>
<organism evidence="2 3">
    <name type="scientific">Hymenobacter monticola</name>
    <dbReference type="NCBI Taxonomy" id="1705399"/>
    <lineage>
        <taxon>Bacteria</taxon>
        <taxon>Pseudomonadati</taxon>
        <taxon>Bacteroidota</taxon>
        <taxon>Cytophagia</taxon>
        <taxon>Cytophagales</taxon>
        <taxon>Hymenobacteraceae</taxon>
        <taxon>Hymenobacter</taxon>
    </lineage>
</organism>
<reference evidence="2 3" key="1">
    <citation type="submission" date="2022-03" db="EMBL/GenBank/DDBJ databases">
        <title>Hymenobactersp. isolated from the air.</title>
        <authorList>
            <person name="Won M."/>
            <person name="Kwon S.-W."/>
        </authorList>
    </citation>
    <scope>NUCLEOTIDE SEQUENCE [LARGE SCALE GENOMIC DNA]</scope>
    <source>
        <strain evidence="2 3">KACC 22596</strain>
    </source>
</reference>
<keyword evidence="1" id="KW-0812">Transmembrane</keyword>
<protein>
    <submittedName>
        <fullName evidence="2">Uncharacterized protein</fullName>
    </submittedName>
</protein>
<sequence>MTKFRRFLDWLRPLMPYCNMVLAGAAYWANEYWFQGFCQPVEWAAWVLVISTAAFLLWPFAKRVPGLNYLLLFLMGVHFTVCVYCALFIDPVQMIGMLLFSFLVFPLLLWVPAVFAVQALNRTLVSRLPRAKVVFGVGVLTLLPIQLWAELQYREVEAAIASLPASQRRRAAALARVVPRNYIAERLAGAYFKYHNFPEFILDGWRPPLHDPLVNLCLWAHHAQNLAGNPLSVFHLNVEKDSLRGSLKQQALLYHLLFPRQSIKADCACNQTYNGEGYFFWEPQWNNPEASRRVQEELAKQELMIKSKGTFSTHFPEVDSTARLE</sequence>
<name>A0ABY4B8M3_9BACT</name>
<accession>A0ABY4B8M3</accession>
<dbReference type="RefSeq" id="WP_243517727.1">
    <property type="nucleotide sequence ID" value="NZ_CP094534.1"/>
</dbReference>
<evidence type="ECO:0000256" key="1">
    <source>
        <dbReference type="SAM" id="Phobius"/>
    </source>
</evidence>
<keyword evidence="1" id="KW-0472">Membrane</keyword>
<evidence type="ECO:0000313" key="3">
    <source>
        <dbReference type="Proteomes" id="UP000831390"/>
    </source>
</evidence>
<feature type="transmembrane region" description="Helical" evidence="1">
    <location>
        <begin position="95"/>
        <end position="120"/>
    </location>
</feature>